<evidence type="ECO:0000313" key="3">
    <source>
        <dbReference type="Proteomes" id="UP000007110"/>
    </source>
</evidence>
<dbReference type="OrthoDB" id="191139at2759"/>
<dbReference type="EnsemblMetazoa" id="XM_030993276">
    <property type="protein sequence ID" value="XP_030849136"/>
    <property type="gene ID" value="LOC764683"/>
</dbReference>
<dbReference type="GeneID" id="764683"/>
<keyword evidence="3" id="KW-1185">Reference proteome</keyword>
<organism evidence="2 3">
    <name type="scientific">Strongylocentrotus purpuratus</name>
    <name type="common">Purple sea urchin</name>
    <dbReference type="NCBI Taxonomy" id="7668"/>
    <lineage>
        <taxon>Eukaryota</taxon>
        <taxon>Metazoa</taxon>
        <taxon>Echinodermata</taxon>
        <taxon>Eleutherozoa</taxon>
        <taxon>Echinozoa</taxon>
        <taxon>Echinoidea</taxon>
        <taxon>Euechinoidea</taxon>
        <taxon>Echinacea</taxon>
        <taxon>Camarodonta</taxon>
        <taxon>Echinidea</taxon>
        <taxon>Strongylocentrotidae</taxon>
        <taxon>Strongylocentrotus</taxon>
    </lineage>
</organism>
<dbReference type="InterPro" id="IPR002347">
    <property type="entry name" value="SDR_fam"/>
</dbReference>
<dbReference type="InParanoid" id="A0A7M7PCG2"/>
<dbReference type="PRINTS" id="PR00081">
    <property type="entry name" value="GDHRDH"/>
</dbReference>
<dbReference type="EnsemblMetazoa" id="XM_030993277">
    <property type="protein sequence ID" value="XP_030849137"/>
    <property type="gene ID" value="LOC764683"/>
</dbReference>
<reference evidence="2" key="2">
    <citation type="submission" date="2021-01" db="UniProtKB">
        <authorList>
            <consortium name="EnsemblMetazoa"/>
        </authorList>
    </citation>
    <scope>IDENTIFICATION</scope>
</reference>
<keyword evidence="1" id="KW-0560">Oxidoreductase</keyword>
<dbReference type="Proteomes" id="UP000007110">
    <property type="component" value="Unassembled WGS sequence"/>
</dbReference>
<dbReference type="Pfam" id="PF00106">
    <property type="entry name" value="adh_short"/>
    <property type="match status" value="1"/>
</dbReference>
<accession>A0A7M7PCG2</accession>
<dbReference type="RefSeq" id="XP_030849136.1">
    <property type="nucleotide sequence ID" value="XM_030993276.1"/>
</dbReference>
<dbReference type="PANTHER" id="PTHR43157:SF73">
    <property type="entry name" value="WW DOMAIN-CONTAINING OXIDOREDUCTASE-LIKE PROTEIN"/>
    <property type="match status" value="1"/>
</dbReference>
<evidence type="ECO:0000313" key="2">
    <source>
        <dbReference type="EnsemblMetazoa" id="XP_030849136"/>
    </source>
</evidence>
<sequence>MGSQPSLPEVNLVDKTIVVTGANTGIGYETAKALAQAGAKVIVACRSESKATEAIERMKKEHVEEKTDPKKQKVQIKADDLNVEFMALDLGSLESTMTFVEAYKSKGLPLHVLVCNAGIMFGPEELTSDGYEPHFQINYLSHFLLILHLLPVLKSSGPGARIVSVSSSLYSFANWNASDLQCLKNNDRGKRYSNSKCYQVMHMFSLAQRLEGSGVNVFSLHPGVVNTELASRDGQQVPGYVKLFSGAGRKLLRTPFDGALTSLHAAANPAYDDKTALFFDSSKPKSVNAMASNKEKQEILWKYSLECLKDHITEDVMKELASA</sequence>
<evidence type="ECO:0000256" key="1">
    <source>
        <dbReference type="ARBA" id="ARBA00023002"/>
    </source>
</evidence>
<proteinExistence type="predicted"/>
<dbReference type="PANTHER" id="PTHR43157">
    <property type="entry name" value="PHOSPHATIDYLINOSITOL-GLYCAN BIOSYNTHESIS CLASS F PROTEIN-RELATED"/>
    <property type="match status" value="1"/>
</dbReference>
<dbReference type="GO" id="GO:0016491">
    <property type="term" value="F:oxidoreductase activity"/>
    <property type="evidence" value="ECO:0007669"/>
    <property type="project" value="UniProtKB-KW"/>
</dbReference>
<dbReference type="SUPFAM" id="SSF51735">
    <property type="entry name" value="NAD(P)-binding Rossmann-fold domains"/>
    <property type="match status" value="1"/>
</dbReference>
<dbReference type="InterPro" id="IPR036291">
    <property type="entry name" value="NAD(P)-bd_dom_sf"/>
</dbReference>
<name>A0A7M7PCG2_STRPU</name>
<dbReference type="RefSeq" id="XP_030849137.1">
    <property type="nucleotide sequence ID" value="XM_030993277.1"/>
</dbReference>
<reference evidence="3" key="1">
    <citation type="submission" date="2015-02" db="EMBL/GenBank/DDBJ databases">
        <title>Genome sequencing for Strongylocentrotus purpuratus.</title>
        <authorList>
            <person name="Murali S."/>
            <person name="Liu Y."/>
            <person name="Vee V."/>
            <person name="English A."/>
            <person name="Wang M."/>
            <person name="Skinner E."/>
            <person name="Han Y."/>
            <person name="Muzny D.M."/>
            <person name="Worley K.C."/>
            <person name="Gibbs R.A."/>
        </authorList>
    </citation>
    <scope>NUCLEOTIDE SEQUENCE</scope>
</reference>
<dbReference type="AlphaFoldDB" id="A0A7M7PCG2"/>
<protein>
    <submittedName>
        <fullName evidence="2">Uncharacterized protein</fullName>
    </submittedName>
</protein>
<dbReference type="KEGG" id="spu:764683"/>
<dbReference type="Gene3D" id="3.40.50.720">
    <property type="entry name" value="NAD(P)-binding Rossmann-like Domain"/>
    <property type="match status" value="1"/>
</dbReference>